<evidence type="ECO:0000256" key="5">
    <source>
        <dbReference type="ARBA" id="ARBA00022519"/>
    </source>
</evidence>
<dbReference type="NCBIfam" id="TIGR01352">
    <property type="entry name" value="tonB_Cterm"/>
    <property type="match status" value="1"/>
</dbReference>
<evidence type="ECO:0000256" key="6">
    <source>
        <dbReference type="ARBA" id="ARBA00022692"/>
    </source>
</evidence>
<feature type="region of interest" description="Disordered" evidence="10">
    <location>
        <begin position="105"/>
        <end position="200"/>
    </location>
</feature>
<evidence type="ECO:0000256" key="9">
    <source>
        <dbReference type="ARBA" id="ARBA00023136"/>
    </source>
</evidence>
<dbReference type="PROSITE" id="PS52015">
    <property type="entry name" value="TONB_CTD"/>
    <property type="match status" value="1"/>
</dbReference>
<comment type="subcellular location">
    <subcellularLocation>
        <location evidence="1">Cell inner membrane</location>
        <topology evidence="1">Single-pass membrane protein</topology>
        <orientation evidence="1">Periplasmic side</orientation>
    </subcellularLocation>
</comment>
<dbReference type="EMBL" id="FNPR01000001">
    <property type="protein sequence ID" value="SDY07625.1"/>
    <property type="molecule type" value="Genomic_DNA"/>
</dbReference>
<dbReference type="GeneID" id="78122889"/>
<keyword evidence="5" id="KW-0997">Cell inner membrane</keyword>
<evidence type="ECO:0000256" key="10">
    <source>
        <dbReference type="SAM" id="MobiDB-lite"/>
    </source>
</evidence>
<keyword evidence="4" id="KW-1003">Cell membrane</keyword>
<keyword evidence="13" id="KW-1185">Reference proteome</keyword>
<dbReference type="PANTHER" id="PTHR33446:SF2">
    <property type="entry name" value="PROTEIN TONB"/>
    <property type="match status" value="1"/>
</dbReference>
<dbReference type="InterPro" id="IPR051045">
    <property type="entry name" value="TonB-dependent_transducer"/>
</dbReference>
<feature type="compositionally biased region" description="Basic residues" evidence="10">
    <location>
        <begin position="184"/>
        <end position="193"/>
    </location>
</feature>
<feature type="compositionally biased region" description="Polar residues" evidence="10">
    <location>
        <begin position="164"/>
        <end position="177"/>
    </location>
</feature>
<evidence type="ECO:0000256" key="7">
    <source>
        <dbReference type="ARBA" id="ARBA00022927"/>
    </source>
</evidence>
<keyword evidence="6" id="KW-0812">Transmembrane</keyword>
<feature type="domain" description="TonB C-terminal" evidence="11">
    <location>
        <begin position="174"/>
        <end position="260"/>
    </location>
</feature>
<evidence type="ECO:0000313" key="13">
    <source>
        <dbReference type="Proteomes" id="UP000199026"/>
    </source>
</evidence>
<dbReference type="PANTHER" id="PTHR33446">
    <property type="entry name" value="PROTEIN TONB-RELATED"/>
    <property type="match status" value="1"/>
</dbReference>
<keyword evidence="8" id="KW-1133">Transmembrane helix</keyword>
<name>A0A1H3GXC0_9RHOB</name>
<dbReference type="RefSeq" id="WP_089886940.1">
    <property type="nucleotide sequence ID" value="NZ_CALJFH010000032.1"/>
</dbReference>
<protein>
    <submittedName>
        <fullName evidence="12">Outer membrane transport energization protein TonB</fullName>
    </submittedName>
</protein>
<evidence type="ECO:0000256" key="3">
    <source>
        <dbReference type="ARBA" id="ARBA00022448"/>
    </source>
</evidence>
<proteinExistence type="inferred from homology"/>
<dbReference type="AlphaFoldDB" id="A0A1H3GXC0"/>
<dbReference type="GO" id="GO:0055085">
    <property type="term" value="P:transmembrane transport"/>
    <property type="evidence" value="ECO:0007669"/>
    <property type="project" value="InterPro"/>
</dbReference>
<dbReference type="InterPro" id="IPR006260">
    <property type="entry name" value="TonB/TolA_C"/>
</dbReference>
<dbReference type="InterPro" id="IPR037682">
    <property type="entry name" value="TonB_C"/>
</dbReference>
<dbReference type="GO" id="GO:0031992">
    <property type="term" value="F:energy transducer activity"/>
    <property type="evidence" value="ECO:0007669"/>
    <property type="project" value="TreeGrafter"/>
</dbReference>
<evidence type="ECO:0000256" key="8">
    <source>
        <dbReference type="ARBA" id="ARBA00022989"/>
    </source>
</evidence>
<evidence type="ECO:0000256" key="2">
    <source>
        <dbReference type="ARBA" id="ARBA00006555"/>
    </source>
</evidence>
<reference evidence="12 13" key="1">
    <citation type="submission" date="2016-10" db="EMBL/GenBank/DDBJ databases">
        <authorList>
            <person name="de Groot N.N."/>
        </authorList>
    </citation>
    <scope>NUCLEOTIDE SEQUENCE [LARGE SCALE GENOMIC DNA]</scope>
    <source>
        <strain evidence="12 13">DSM 24677</strain>
    </source>
</reference>
<keyword evidence="9" id="KW-0472">Membrane</keyword>
<feature type="compositionally biased region" description="Low complexity" evidence="10">
    <location>
        <begin position="149"/>
        <end position="163"/>
    </location>
</feature>
<accession>A0A1H3GXC0</accession>
<dbReference type="GO" id="GO:0098797">
    <property type="term" value="C:plasma membrane protein complex"/>
    <property type="evidence" value="ECO:0007669"/>
    <property type="project" value="TreeGrafter"/>
</dbReference>
<keyword evidence="7" id="KW-0653">Protein transport</keyword>
<comment type="similarity">
    <text evidence="2">Belongs to the TonB family.</text>
</comment>
<keyword evidence="3" id="KW-0813">Transport</keyword>
<evidence type="ECO:0000259" key="11">
    <source>
        <dbReference type="PROSITE" id="PS52015"/>
    </source>
</evidence>
<gene>
    <name evidence="12" type="ORF">SAMN05444486_10177</name>
</gene>
<evidence type="ECO:0000256" key="4">
    <source>
        <dbReference type="ARBA" id="ARBA00022475"/>
    </source>
</evidence>
<dbReference type="Gene3D" id="3.30.1150.10">
    <property type="match status" value="1"/>
</dbReference>
<dbReference type="OrthoDB" id="7930032at2"/>
<dbReference type="Proteomes" id="UP000199026">
    <property type="component" value="Unassembled WGS sequence"/>
</dbReference>
<evidence type="ECO:0000313" key="12">
    <source>
        <dbReference type="EMBL" id="SDY07625.1"/>
    </source>
</evidence>
<evidence type="ECO:0000256" key="1">
    <source>
        <dbReference type="ARBA" id="ARBA00004383"/>
    </source>
</evidence>
<dbReference type="STRING" id="576131.SAMN05444486_10177"/>
<dbReference type="Pfam" id="PF13103">
    <property type="entry name" value="TonB_2"/>
    <property type="match status" value="1"/>
</dbReference>
<dbReference type="GO" id="GO:0015031">
    <property type="term" value="P:protein transport"/>
    <property type="evidence" value="ECO:0007669"/>
    <property type="project" value="UniProtKB-KW"/>
</dbReference>
<organism evidence="12 13">
    <name type="scientific">Lentibacter algarum</name>
    <dbReference type="NCBI Taxonomy" id="576131"/>
    <lineage>
        <taxon>Bacteria</taxon>
        <taxon>Pseudomonadati</taxon>
        <taxon>Pseudomonadota</taxon>
        <taxon>Alphaproteobacteria</taxon>
        <taxon>Rhodobacterales</taxon>
        <taxon>Roseobacteraceae</taxon>
        <taxon>Lentibacter</taxon>
    </lineage>
</organism>
<dbReference type="SUPFAM" id="SSF74653">
    <property type="entry name" value="TolA/TonB C-terminal domain"/>
    <property type="match status" value="1"/>
</dbReference>
<sequence length="260" mass="26681">MIASSGIAKSIAFTAAIVLHAALLWEYAPKTTEIATEGARGALETRLGDSFEDMSKGVLSPVETETTALSPELPSTAQQVFPTTAMSAPAVKALPAEAIAAQPIEDTAVVKSPRPAQRPKALETEPKPTPKASKKTKPKTGASKESRKGAQSGKAKAAQAPKSTGASPTQTTGNAAAQNYPGKVMRKISRVPKPRVASKGSATVRFTISVEGGLAAATIAKSSGSSELDRAALKVVARAAPFPKPPAGAQRSFTLKISGK</sequence>